<evidence type="ECO:0000256" key="2">
    <source>
        <dbReference type="SAM" id="Phobius"/>
    </source>
</evidence>
<accession>A0A8J9VCF7</accession>
<feature type="compositionally biased region" description="Basic and acidic residues" evidence="1">
    <location>
        <begin position="527"/>
        <end position="550"/>
    </location>
</feature>
<name>A0A8J9VCF7_9NEOP</name>
<keyword evidence="2" id="KW-0812">Transmembrane</keyword>
<feature type="chain" id="PRO_5035477224" evidence="3">
    <location>
        <begin position="20"/>
        <end position="1261"/>
    </location>
</feature>
<feature type="region of interest" description="Disordered" evidence="1">
    <location>
        <begin position="84"/>
        <end position="145"/>
    </location>
</feature>
<organism evidence="4 5">
    <name type="scientific">Brenthis ino</name>
    <name type="common">lesser marbled fritillary</name>
    <dbReference type="NCBI Taxonomy" id="405034"/>
    <lineage>
        <taxon>Eukaryota</taxon>
        <taxon>Metazoa</taxon>
        <taxon>Ecdysozoa</taxon>
        <taxon>Arthropoda</taxon>
        <taxon>Hexapoda</taxon>
        <taxon>Insecta</taxon>
        <taxon>Pterygota</taxon>
        <taxon>Neoptera</taxon>
        <taxon>Endopterygota</taxon>
        <taxon>Lepidoptera</taxon>
        <taxon>Glossata</taxon>
        <taxon>Ditrysia</taxon>
        <taxon>Papilionoidea</taxon>
        <taxon>Nymphalidae</taxon>
        <taxon>Heliconiinae</taxon>
        <taxon>Argynnini</taxon>
        <taxon>Brenthis</taxon>
    </lineage>
</organism>
<sequence length="1261" mass="145836">MSILVTLILWLLWWDDNSTQPVGDQVQDTFTCSSNDGKKSDKETQSPVLKIFKDIMQKENTIIYDFFSDPEKVTLLKDKQRDKKKKTYSGSRSKSDQLQRSYDSSSTDRYKSRQTKITVQDIQEDRDEVFNDRSRSQGDPQKKKNAEDTRSCVSCALKKIISSEYTCIACLFLLFSISVVIIFIMVFKMPDTGTCDNKKASAIKEKRQLTESYGYPFYTERNKWENEITSHLNYAGDMGSEYANDGSKGSNILDDLESGLSGDLAHILEKEKNSEGQNNFFKKLIQTDSQIRKLKQAINYNYPNDKTFTERYKRDLKNTEREGIHTPSKPQINIDAKQKRSPKPNNITGFIIRKEKILIKYEPDKPNFPKWSHNHELKSHEKKLKQSFHKNNQMTIKQKSDKNAFNKVLRAEENIGKAKIKANDVKKEFTMLDYKVYADNANSKLETKLETATNDNINEMRNLDYDMNHLLSTTPMYDVTLSVSTFINPLNTPESKPSKPECRPGYRQLMQIDEEKEEISYEDLKEVLNDDQHDRDDSDRQVERKKRDNEQGLDILKYQNPYSTGNPSNKHNPNWKGPMPLYPDELNAMIKQAALQNVNMQVPVNTKDTKVEKDRDEKEISDTDYIEDYVDNKYNKMVKMAQAYSDYGVVYGKNDNNNNIKDKSNGPDQKFKFLFDKQKLVNRFFRKPDKVTLKDVNKYETVSDEAPEEQLFIKGLGKHVKILRKPNRYQNTLHFNNLENKQVYTPNHISLPKDINTHTMTSDKNDANDYNLKRVLRSLKSIEIDGKSNVTPINSIDNNSKSNLTSGIVDFLSLMSDWFSTLAGLSGEKEIDSLKNVIENGSHALSNATGIIRNRTLKDIDFSYPSYDFDMVNNINHKSRVLMSVKDNNEFNKNSVKNINASISDAEKVNSTDFDYSMTLALVLAENMRNLPKENKSITVKIESDDENKTIVKRSPDNKVFWNDLYDSDEYGVRMDYLDGARNKHSINKNVIQKSKDWLKKKLNNMNGKIKDKFRKDKGVPNKIKTTKCNECTRKTTKKRPVRQSDNNEDNDIKKTFAMLTANMKKVCQKVARDLESSRHIGVREEDKEDTAATSLMQQLVRLMADLVDIQVQQKTCAKLPSDLHDFLEWLTVPTDDNVEVDNLDMKSGIPDYVTPEDYLSRYGKSTNPTLDLPTYNEDTHQDDRTECLGIIRSVQDLIQRYEEMTDEDKSKMTGIREYLENQLEFLNKKLSVVSGNNVSNATVIKSIQNFYLNFIRDHQF</sequence>
<evidence type="ECO:0000256" key="3">
    <source>
        <dbReference type="SAM" id="SignalP"/>
    </source>
</evidence>
<feature type="compositionally biased region" description="Polar residues" evidence="1">
    <location>
        <begin position="560"/>
        <end position="572"/>
    </location>
</feature>
<feature type="signal peptide" evidence="3">
    <location>
        <begin position="1"/>
        <end position="19"/>
    </location>
</feature>
<evidence type="ECO:0000313" key="4">
    <source>
        <dbReference type="EMBL" id="CAH0716815.1"/>
    </source>
</evidence>
<feature type="region of interest" description="Disordered" evidence="1">
    <location>
        <begin position="527"/>
        <end position="575"/>
    </location>
</feature>
<dbReference type="EMBL" id="OV170231">
    <property type="protein sequence ID" value="CAH0716815.1"/>
    <property type="molecule type" value="Genomic_DNA"/>
</dbReference>
<feature type="compositionally biased region" description="Basic and acidic residues" evidence="1">
    <location>
        <begin position="128"/>
        <end position="145"/>
    </location>
</feature>
<dbReference type="OrthoDB" id="8035982at2759"/>
<keyword evidence="2" id="KW-1133">Transmembrane helix</keyword>
<feature type="compositionally biased region" description="Polar residues" evidence="1">
    <location>
        <begin position="88"/>
        <end position="105"/>
    </location>
</feature>
<keyword evidence="3" id="KW-0732">Signal</keyword>
<keyword evidence="5" id="KW-1185">Reference proteome</keyword>
<feature type="non-terminal residue" evidence="4">
    <location>
        <position position="1261"/>
    </location>
</feature>
<gene>
    <name evidence="4" type="ORF">BINO364_LOCUS3504</name>
</gene>
<dbReference type="Proteomes" id="UP000838878">
    <property type="component" value="Chromosome 11"/>
</dbReference>
<keyword evidence="2" id="KW-0472">Membrane</keyword>
<proteinExistence type="predicted"/>
<protein>
    <submittedName>
        <fullName evidence="4">Uncharacterized protein</fullName>
    </submittedName>
</protein>
<dbReference type="AlphaFoldDB" id="A0A8J9VCF7"/>
<reference evidence="4" key="1">
    <citation type="submission" date="2021-12" db="EMBL/GenBank/DDBJ databases">
        <authorList>
            <person name="Martin H S."/>
        </authorList>
    </citation>
    <scope>NUCLEOTIDE SEQUENCE</scope>
</reference>
<feature type="transmembrane region" description="Helical" evidence="2">
    <location>
        <begin position="165"/>
        <end position="187"/>
    </location>
</feature>
<evidence type="ECO:0000313" key="5">
    <source>
        <dbReference type="Proteomes" id="UP000838878"/>
    </source>
</evidence>
<evidence type="ECO:0000256" key="1">
    <source>
        <dbReference type="SAM" id="MobiDB-lite"/>
    </source>
</evidence>